<dbReference type="EMBL" id="OCZC01000046">
    <property type="protein sequence ID" value="SOO23008.1"/>
    <property type="molecule type" value="Genomic_DNA"/>
</dbReference>
<reference evidence="1 2" key="1">
    <citation type="submission" date="2017-10" db="EMBL/GenBank/DDBJ databases">
        <authorList>
            <person name="Regsiter A."/>
            <person name="William W."/>
        </authorList>
    </citation>
    <scope>NUCLEOTIDE SEQUENCE [LARGE SCALE GENOMIC DNA]</scope>
    <source>
        <strain evidence="1 2">CFBP6991</strain>
    </source>
</reference>
<proteinExistence type="predicted"/>
<accession>A0A7Z7NFT2</accession>
<sequence length="85" mass="9169">MKGSLTCRRPMSVGSCVTHCPPGLSRFSKGSRLVPDPFFLAVTLHVAATDGNGWSRDGSEWRVIGGTRRACIAWTSERTAPLVHA</sequence>
<organism evidence="1 2">
    <name type="scientific">Xanthomonas campestris pv. phaseoli</name>
    <dbReference type="NCBI Taxonomy" id="317013"/>
    <lineage>
        <taxon>Bacteria</taxon>
        <taxon>Pseudomonadati</taxon>
        <taxon>Pseudomonadota</taxon>
        <taxon>Gammaproteobacteria</taxon>
        <taxon>Lysobacterales</taxon>
        <taxon>Lysobacteraceae</taxon>
        <taxon>Xanthomonas</taxon>
    </lineage>
</organism>
<comment type="caution">
    <text evidence="1">The sequence shown here is derived from an EMBL/GenBank/DDBJ whole genome shotgun (WGS) entry which is preliminary data.</text>
</comment>
<gene>
    <name evidence="1" type="ORF">XFF6991_180116</name>
</gene>
<dbReference type="AlphaFoldDB" id="A0A7Z7NFT2"/>
<name>A0A7Z7NFT2_XANCH</name>
<evidence type="ECO:0000313" key="2">
    <source>
        <dbReference type="Proteomes" id="UP000234345"/>
    </source>
</evidence>
<dbReference type="Proteomes" id="UP000234345">
    <property type="component" value="Unassembled WGS sequence"/>
</dbReference>
<protein>
    <submittedName>
        <fullName evidence="1">Uncharacterized protein</fullName>
    </submittedName>
</protein>
<evidence type="ECO:0000313" key="1">
    <source>
        <dbReference type="EMBL" id="SOO23008.1"/>
    </source>
</evidence>